<accession>A0A0R3PKR1</accession>
<dbReference type="InterPro" id="IPR019426">
    <property type="entry name" value="7TM_GPCR_serpentine_rcpt_Srv"/>
</dbReference>
<dbReference type="Proteomes" id="UP000267027">
    <property type="component" value="Unassembled WGS sequence"/>
</dbReference>
<dbReference type="OrthoDB" id="5868253at2759"/>
<dbReference type="WBParaSite" id="ACOC_0000521801-mRNA-1">
    <property type="protein sequence ID" value="ACOC_0000521801-mRNA-1"/>
    <property type="gene ID" value="ACOC_0000521801"/>
</dbReference>
<protein>
    <submittedName>
        <fullName evidence="1 3">Uncharacterized protein</fullName>
    </submittedName>
</protein>
<name>A0A0R3PKR1_ANGCS</name>
<sequence length="158" mass="18937">MSIQITFLNSKYQNNNFENGLADLIACSNYAFSVTLRISHLFDNFYWRYQMYYLATWCFTQYYTFEVLRILGILLITFQRYVTMCCSGSATEHVSKSEIYGYRKVKEKGKEYIGRYYKYKYYENNKTLFYQLIDAVEYSLVPNFSVLPWSTHTKALYS</sequence>
<evidence type="ECO:0000313" key="1">
    <source>
        <dbReference type="EMBL" id="VDM56804.1"/>
    </source>
</evidence>
<reference evidence="3" key="1">
    <citation type="submission" date="2017-02" db="UniProtKB">
        <authorList>
            <consortium name="WormBaseParasite"/>
        </authorList>
    </citation>
    <scope>IDENTIFICATION</scope>
</reference>
<reference evidence="1 2" key="2">
    <citation type="submission" date="2018-11" db="EMBL/GenBank/DDBJ databases">
        <authorList>
            <consortium name="Pathogen Informatics"/>
        </authorList>
    </citation>
    <scope>NUCLEOTIDE SEQUENCE [LARGE SCALE GENOMIC DNA]</scope>
    <source>
        <strain evidence="1 2">Costa Rica</strain>
    </source>
</reference>
<organism evidence="3">
    <name type="scientific">Angiostrongylus costaricensis</name>
    <name type="common">Nematode worm</name>
    <dbReference type="NCBI Taxonomy" id="334426"/>
    <lineage>
        <taxon>Eukaryota</taxon>
        <taxon>Metazoa</taxon>
        <taxon>Ecdysozoa</taxon>
        <taxon>Nematoda</taxon>
        <taxon>Chromadorea</taxon>
        <taxon>Rhabditida</taxon>
        <taxon>Rhabditina</taxon>
        <taxon>Rhabditomorpha</taxon>
        <taxon>Strongyloidea</taxon>
        <taxon>Metastrongylidae</taxon>
        <taxon>Angiostrongylus</taxon>
    </lineage>
</organism>
<dbReference type="EMBL" id="UYYA01003857">
    <property type="protein sequence ID" value="VDM56804.1"/>
    <property type="molecule type" value="Genomic_DNA"/>
</dbReference>
<evidence type="ECO:0000313" key="2">
    <source>
        <dbReference type="Proteomes" id="UP000267027"/>
    </source>
</evidence>
<evidence type="ECO:0000313" key="3">
    <source>
        <dbReference type="WBParaSite" id="ACOC_0000521801-mRNA-1"/>
    </source>
</evidence>
<gene>
    <name evidence="1" type="ORF">ACOC_LOCUS5219</name>
</gene>
<proteinExistence type="predicted"/>
<keyword evidence="2" id="KW-1185">Reference proteome</keyword>
<dbReference type="Pfam" id="PF10323">
    <property type="entry name" value="7TM_GPCR_Srv"/>
    <property type="match status" value="1"/>
</dbReference>
<dbReference type="AlphaFoldDB" id="A0A0R3PKR1"/>